<evidence type="ECO:0000256" key="6">
    <source>
        <dbReference type="ARBA" id="ARBA00023163"/>
    </source>
</evidence>
<feature type="region of interest" description="Disordered" evidence="9">
    <location>
        <begin position="19"/>
        <end position="39"/>
    </location>
</feature>
<dbReference type="InterPro" id="IPR031316">
    <property type="entry name" value="FlgM_C"/>
</dbReference>
<gene>
    <name evidence="11" type="ORF">DSCW_54490</name>
</gene>
<keyword evidence="6" id="KW-0804">Transcription</keyword>
<comment type="function">
    <text evidence="7">Responsible for the coupling of flagellin expression to flagellar assembly by preventing expression of the flagellin genes when a component of the middle class of proteins is defective. It negatively regulates flagellar genes by inhibiting the activity of FliA by directly binding to FliA.</text>
</comment>
<organism evidence="11 12">
    <name type="scientific">Desulfosarcina widdelii</name>
    <dbReference type="NCBI Taxonomy" id="947919"/>
    <lineage>
        <taxon>Bacteria</taxon>
        <taxon>Pseudomonadati</taxon>
        <taxon>Thermodesulfobacteriota</taxon>
        <taxon>Desulfobacteria</taxon>
        <taxon>Desulfobacterales</taxon>
        <taxon>Desulfosarcinaceae</taxon>
        <taxon>Desulfosarcina</taxon>
    </lineage>
</organism>
<dbReference type="SUPFAM" id="SSF101498">
    <property type="entry name" value="Anti-sigma factor FlgM"/>
    <property type="match status" value="1"/>
</dbReference>
<keyword evidence="3" id="KW-0678">Repressor</keyword>
<accession>A0A5K7Z7N7</accession>
<dbReference type="Pfam" id="PF04316">
    <property type="entry name" value="FlgM"/>
    <property type="match status" value="1"/>
</dbReference>
<evidence type="ECO:0000256" key="5">
    <source>
        <dbReference type="ARBA" id="ARBA00023015"/>
    </source>
</evidence>
<proteinExistence type="inferred from homology"/>
<keyword evidence="12" id="KW-1185">Reference proteome</keyword>
<feature type="domain" description="Anti-sigma-28 factor FlgM C-terminal" evidence="10">
    <location>
        <begin position="42"/>
        <end position="95"/>
    </location>
</feature>
<dbReference type="NCBIfam" id="TIGR03824">
    <property type="entry name" value="FlgM_jcvi"/>
    <property type="match status" value="1"/>
</dbReference>
<dbReference type="GO" id="GO:0045892">
    <property type="term" value="P:negative regulation of DNA-templated transcription"/>
    <property type="evidence" value="ECO:0007669"/>
    <property type="project" value="InterPro"/>
</dbReference>
<keyword evidence="5" id="KW-0805">Transcription regulation</keyword>
<reference evidence="11 12" key="1">
    <citation type="submission" date="2019-11" db="EMBL/GenBank/DDBJ databases">
        <title>Comparative genomics of hydrocarbon-degrading Desulfosarcina strains.</title>
        <authorList>
            <person name="Watanabe M."/>
            <person name="Kojima H."/>
            <person name="Fukui M."/>
        </authorList>
    </citation>
    <scope>NUCLEOTIDE SEQUENCE [LARGE SCALE GENOMIC DNA]</scope>
    <source>
        <strain evidence="11 12">PP31</strain>
    </source>
</reference>
<dbReference type="GO" id="GO:0044781">
    <property type="term" value="P:bacterial-type flagellum organization"/>
    <property type="evidence" value="ECO:0007669"/>
    <property type="project" value="UniProtKB-KW"/>
</dbReference>
<name>A0A5K7Z7N7_9BACT</name>
<evidence type="ECO:0000256" key="8">
    <source>
        <dbReference type="ARBA" id="ARBA00030117"/>
    </source>
</evidence>
<dbReference type="Proteomes" id="UP000427769">
    <property type="component" value="Chromosome"/>
</dbReference>
<comment type="similarity">
    <text evidence="1">Belongs to the FlgM family.</text>
</comment>
<evidence type="ECO:0000256" key="3">
    <source>
        <dbReference type="ARBA" id="ARBA00022491"/>
    </source>
</evidence>
<evidence type="ECO:0000313" key="11">
    <source>
        <dbReference type="EMBL" id="BBO78032.1"/>
    </source>
</evidence>
<keyword evidence="4" id="KW-1005">Bacterial flagellum biogenesis</keyword>
<dbReference type="EMBL" id="AP021875">
    <property type="protein sequence ID" value="BBO78032.1"/>
    <property type="molecule type" value="Genomic_DNA"/>
</dbReference>
<dbReference type="RefSeq" id="WP_155306708.1">
    <property type="nucleotide sequence ID" value="NZ_AP021875.1"/>
</dbReference>
<evidence type="ECO:0000256" key="4">
    <source>
        <dbReference type="ARBA" id="ARBA00022795"/>
    </source>
</evidence>
<evidence type="ECO:0000256" key="7">
    <source>
        <dbReference type="ARBA" id="ARBA00024739"/>
    </source>
</evidence>
<dbReference type="AlphaFoldDB" id="A0A5K7Z7N7"/>
<evidence type="ECO:0000256" key="2">
    <source>
        <dbReference type="ARBA" id="ARBA00017823"/>
    </source>
</evidence>
<evidence type="ECO:0000313" key="12">
    <source>
        <dbReference type="Proteomes" id="UP000427769"/>
    </source>
</evidence>
<evidence type="ECO:0000256" key="1">
    <source>
        <dbReference type="ARBA" id="ARBA00005322"/>
    </source>
</evidence>
<dbReference type="InterPro" id="IPR035890">
    <property type="entry name" value="Anti-sigma-28_factor_FlgM_sf"/>
</dbReference>
<dbReference type="KEGG" id="dwd:DSCW_54490"/>
<protein>
    <recommendedName>
        <fullName evidence="2">Negative regulator of flagellin synthesis</fullName>
    </recommendedName>
    <alternativeName>
        <fullName evidence="8">Anti-sigma-28 factor</fullName>
    </alternativeName>
</protein>
<dbReference type="InterPro" id="IPR007412">
    <property type="entry name" value="FlgM"/>
</dbReference>
<evidence type="ECO:0000259" key="10">
    <source>
        <dbReference type="Pfam" id="PF04316"/>
    </source>
</evidence>
<evidence type="ECO:0000256" key="9">
    <source>
        <dbReference type="SAM" id="MobiDB-lite"/>
    </source>
</evidence>
<sequence>MKINGTDLQSVLNVYQSNQAQAKQTQAEDRSQASTETVVQQDRLDLSQQGQAIADAQRAIAAVPDVRESLVEKIRMEVENGTYNVDQQKAAEGILRESMVNQAAMM</sequence>